<evidence type="ECO:0000313" key="2">
    <source>
        <dbReference type="Proteomes" id="UP001312908"/>
    </source>
</evidence>
<organism evidence="1 2">
    <name type="scientific">Sorlinia euscelidii</name>
    <dbReference type="NCBI Taxonomy" id="3081148"/>
    <lineage>
        <taxon>Bacteria</taxon>
        <taxon>Pseudomonadati</taxon>
        <taxon>Pseudomonadota</taxon>
        <taxon>Alphaproteobacteria</taxon>
        <taxon>Acetobacterales</taxon>
        <taxon>Acetobacteraceae</taxon>
        <taxon>Sorlinia</taxon>
    </lineage>
</organism>
<proteinExistence type="predicted"/>
<protein>
    <submittedName>
        <fullName evidence="1">Uncharacterized protein</fullName>
    </submittedName>
</protein>
<dbReference type="EMBL" id="JAWJZY010000002">
    <property type="protein sequence ID" value="MEE8658648.1"/>
    <property type="molecule type" value="Genomic_DNA"/>
</dbReference>
<keyword evidence="2" id="KW-1185">Reference proteome</keyword>
<gene>
    <name evidence="1" type="ORF">DOFOFD_06455</name>
</gene>
<name>A0ABU7U333_9PROT</name>
<comment type="caution">
    <text evidence="1">The sequence shown here is derived from an EMBL/GenBank/DDBJ whole genome shotgun (WGS) entry which is preliminary data.</text>
</comment>
<accession>A0ABU7U333</accession>
<dbReference type="RefSeq" id="WP_394819548.1">
    <property type="nucleotide sequence ID" value="NZ_JAWJZY010000002.1"/>
</dbReference>
<evidence type="ECO:0000313" key="1">
    <source>
        <dbReference type="EMBL" id="MEE8658648.1"/>
    </source>
</evidence>
<dbReference type="Proteomes" id="UP001312908">
    <property type="component" value="Unassembled WGS sequence"/>
</dbReference>
<sequence length="97" mass="10871">MQSVADLKSVCTLLLHDKFGPIAIVDNEVGTIFTPYACDDRFFAAVSRLDDGWASTFAVEREDVEWRRCSTCEEAFAALSLSVAKFNWRSYAPLQTV</sequence>
<reference evidence="1 2" key="1">
    <citation type="submission" date="2023-10" db="EMBL/GenBank/DDBJ databases">
        <title>Sorlinia euscelidii gen. nov., sp. nov., an acetic acid bacteria isolated from the gut of Euscelidius variegatus emitter.</title>
        <authorList>
            <person name="Michoud G."/>
            <person name="Marasco R."/>
            <person name="Seferji K."/>
            <person name="Gonella E."/>
            <person name="Garuglieri E."/>
            <person name="Alma A."/>
            <person name="Mapelli F."/>
            <person name="Borin S."/>
            <person name="Daffonchio D."/>
            <person name="Crotti E."/>
        </authorList>
    </citation>
    <scope>NUCLEOTIDE SEQUENCE [LARGE SCALE GENOMIC DNA]</scope>
    <source>
        <strain evidence="1 2">EV16P</strain>
    </source>
</reference>